<evidence type="ECO:0000313" key="4">
    <source>
        <dbReference type="RefSeq" id="XP_052130456.1"/>
    </source>
</evidence>
<keyword evidence="2" id="KW-1133">Transmembrane helix</keyword>
<evidence type="ECO:0000256" key="2">
    <source>
        <dbReference type="SAM" id="Phobius"/>
    </source>
</evidence>
<proteinExistence type="predicted"/>
<dbReference type="GeneID" id="113214847"/>
<name>A0A9C6X709_FRAOC</name>
<feature type="transmembrane region" description="Helical" evidence="2">
    <location>
        <begin position="44"/>
        <end position="68"/>
    </location>
</feature>
<accession>A0A9C6X709</accession>
<dbReference type="RefSeq" id="XP_052130456.1">
    <property type="nucleotide sequence ID" value="XM_052274496.1"/>
</dbReference>
<keyword evidence="2" id="KW-0812">Transmembrane</keyword>
<sequence>MEQSGFNSTILLQQKQIFDQAAPTTIKVVVPTEPNPVNTNRLRLLIFLSVVALLVIALFPVVVFRLAFISSLVNPFHDYQATVGSTLPTTPPHVPLSSTPSITARQETRLGLVARLVQASRQPLSTSTRTWPSSTRRADGSTLTPAGISSPAAAITDRVGTSGKPTETQRTLLVHSGAQAFARTH</sequence>
<feature type="compositionally biased region" description="Low complexity" evidence="1">
    <location>
        <begin position="125"/>
        <end position="135"/>
    </location>
</feature>
<evidence type="ECO:0000256" key="1">
    <source>
        <dbReference type="SAM" id="MobiDB-lite"/>
    </source>
</evidence>
<evidence type="ECO:0000313" key="3">
    <source>
        <dbReference type="Proteomes" id="UP000504606"/>
    </source>
</evidence>
<gene>
    <name evidence="4" type="primary">LOC113214847</name>
</gene>
<dbReference type="Proteomes" id="UP000504606">
    <property type="component" value="Unplaced"/>
</dbReference>
<keyword evidence="2" id="KW-0472">Membrane</keyword>
<protein>
    <submittedName>
        <fullName evidence="4">Uncharacterized protein LOC113214847 isoform X1</fullName>
    </submittedName>
</protein>
<feature type="region of interest" description="Disordered" evidence="1">
    <location>
        <begin position="123"/>
        <end position="149"/>
    </location>
</feature>
<dbReference type="AlphaFoldDB" id="A0A9C6X709"/>
<reference evidence="4" key="1">
    <citation type="submission" date="2025-08" db="UniProtKB">
        <authorList>
            <consortium name="RefSeq"/>
        </authorList>
    </citation>
    <scope>IDENTIFICATION</scope>
    <source>
        <tissue evidence="4">Whole organism</tissue>
    </source>
</reference>
<organism evidence="3 4">
    <name type="scientific">Frankliniella occidentalis</name>
    <name type="common">Western flower thrips</name>
    <name type="synonym">Euthrips occidentalis</name>
    <dbReference type="NCBI Taxonomy" id="133901"/>
    <lineage>
        <taxon>Eukaryota</taxon>
        <taxon>Metazoa</taxon>
        <taxon>Ecdysozoa</taxon>
        <taxon>Arthropoda</taxon>
        <taxon>Hexapoda</taxon>
        <taxon>Insecta</taxon>
        <taxon>Pterygota</taxon>
        <taxon>Neoptera</taxon>
        <taxon>Paraneoptera</taxon>
        <taxon>Thysanoptera</taxon>
        <taxon>Terebrantia</taxon>
        <taxon>Thripoidea</taxon>
        <taxon>Thripidae</taxon>
        <taxon>Frankliniella</taxon>
    </lineage>
</organism>
<keyword evidence="3" id="KW-1185">Reference proteome</keyword>